<sequence>MEQTKNPDPINASLSRDEEVKRRIIDWEERNGKKLNDLSRREWIDAISVIMCLTKYEAEEYLDYLTMKL</sequence>
<organism evidence="1">
    <name type="scientific">bioreactor metagenome</name>
    <dbReference type="NCBI Taxonomy" id="1076179"/>
    <lineage>
        <taxon>unclassified sequences</taxon>
        <taxon>metagenomes</taxon>
        <taxon>ecological metagenomes</taxon>
    </lineage>
</organism>
<gene>
    <name evidence="1" type="ORF">SDC9_73741</name>
</gene>
<evidence type="ECO:0000313" key="1">
    <source>
        <dbReference type="EMBL" id="MPM27231.1"/>
    </source>
</evidence>
<dbReference type="EMBL" id="VSSQ01004939">
    <property type="protein sequence ID" value="MPM27231.1"/>
    <property type="molecule type" value="Genomic_DNA"/>
</dbReference>
<accession>A0A644YH55</accession>
<name>A0A644YH55_9ZZZZ</name>
<comment type="caution">
    <text evidence="1">The sequence shown here is derived from an EMBL/GenBank/DDBJ whole genome shotgun (WGS) entry which is preliminary data.</text>
</comment>
<protein>
    <submittedName>
        <fullName evidence="1">Uncharacterized protein</fullName>
    </submittedName>
</protein>
<dbReference type="AlphaFoldDB" id="A0A644YH55"/>
<reference evidence="1" key="1">
    <citation type="submission" date="2019-08" db="EMBL/GenBank/DDBJ databases">
        <authorList>
            <person name="Kucharzyk K."/>
            <person name="Murdoch R.W."/>
            <person name="Higgins S."/>
            <person name="Loffler F."/>
        </authorList>
    </citation>
    <scope>NUCLEOTIDE SEQUENCE</scope>
</reference>
<proteinExistence type="predicted"/>